<dbReference type="KEGG" id="blr:BRLA_c005760"/>
<keyword evidence="3" id="KW-1185">Reference proteome</keyword>
<feature type="signal peptide" evidence="1">
    <location>
        <begin position="1"/>
        <end position="28"/>
    </location>
</feature>
<evidence type="ECO:0000313" key="3">
    <source>
        <dbReference type="Proteomes" id="UP000005850"/>
    </source>
</evidence>
<dbReference type="AlphaFoldDB" id="A0A075QZC6"/>
<proteinExistence type="predicted"/>
<evidence type="ECO:0000256" key="1">
    <source>
        <dbReference type="SAM" id="SignalP"/>
    </source>
</evidence>
<keyword evidence="1" id="KW-0732">Signal</keyword>
<gene>
    <name evidence="2" type="ORF">BRLA_c005760</name>
</gene>
<dbReference type="HOGENOM" id="CLU_1683260_0_0_9"/>
<dbReference type="STRING" id="1042163.BRLA_c005760"/>
<dbReference type="EMBL" id="CP007806">
    <property type="protein sequence ID" value="AIG24934.1"/>
    <property type="molecule type" value="Genomic_DNA"/>
</dbReference>
<dbReference type="RefSeq" id="WP_003335596.1">
    <property type="nucleotide sequence ID" value="NZ_CP007806.1"/>
</dbReference>
<feature type="chain" id="PRO_5001709391" evidence="1">
    <location>
        <begin position="29"/>
        <end position="156"/>
    </location>
</feature>
<reference evidence="2 3" key="1">
    <citation type="journal article" date="2011" name="J. Bacteriol.">
        <title>Genome sequence of Brevibacillus laterosporus LMG 15441, a pathogen of invertebrates.</title>
        <authorList>
            <person name="Djukic M."/>
            <person name="Poehlein A."/>
            <person name="Thurmer A."/>
            <person name="Daniel R."/>
        </authorList>
    </citation>
    <scope>NUCLEOTIDE SEQUENCE [LARGE SCALE GENOMIC DNA]</scope>
    <source>
        <strain evidence="2 3">LMG 15441</strain>
    </source>
</reference>
<sequence>MRKQSKKMIVSLLSTSLLAVSLAVPVSASTTSSVQQAVVVPNSEVGAQQVGTYGWKTHITKEGVQIVIKHIRKGGATLERAISQLSPTAAQSFKRWSNKIADHLEGIIKGWEQKEEYAIVYLKDQLRNFLKANSNLSDGTIQEIVVAIEWLLWFVA</sequence>
<dbReference type="Proteomes" id="UP000005850">
    <property type="component" value="Chromosome"/>
</dbReference>
<accession>A0A075QZC6</accession>
<name>A0A075QZC6_BRELA</name>
<evidence type="ECO:0000313" key="2">
    <source>
        <dbReference type="EMBL" id="AIG24934.1"/>
    </source>
</evidence>
<protein>
    <submittedName>
        <fullName evidence="2">Uncharacterized protein</fullName>
    </submittedName>
</protein>
<organism evidence="2 3">
    <name type="scientific">Brevibacillus laterosporus LMG 15441</name>
    <dbReference type="NCBI Taxonomy" id="1042163"/>
    <lineage>
        <taxon>Bacteria</taxon>
        <taxon>Bacillati</taxon>
        <taxon>Bacillota</taxon>
        <taxon>Bacilli</taxon>
        <taxon>Bacillales</taxon>
        <taxon>Paenibacillaceae</taxon>
        <taxon>Brevibacillus</taxon>
    </lineage>
</organism>